<dbReference type="SUPFAM" id="SSF82693">
    <property type="entry name" value="Multidrug efflux transporter AcrB pore domain, PN1, PN2, PC1 and PC2 subdomains"/>
    <property type="match status" value="2"/>
</dbReference>
<keyword evidence="1" id="KW-0472">Membrane</keyword>
<reference evidence="2" key="1">
    <citation type="submission" date="2020-10" db="EMBL/GenBank/DDBJ databases">
        <authorList>
            <person name="Gilroy R."/>
        </authorList>
    </citation>
    <scope>NUCLEOTIDE SEQUENCE</scope>
    <source>
        <strain evidence="2">B1-20833</strain>
    </source>
</reference>
<dbReference type="GO" id="GO:0005886">
    <property type="term" value="C:plasma membrane"/>
    <property type="evidence" value="ECO:0007669"/>
    <property type="project" value="TreeGrafter"/>
</dbReference>
<feature type="transmembrane region" description="Helical" evidence="1">
    <location>
        <begin position="1009"/>
        <end position="1033"/>
    </location>
</feature>
<feature type="transmembrane region" description="Helical" evidence="1">
    <location>
        <begin position="984"/>
        <end position="1003"/>
    </location>
</feature>
<dbReference type="Gene3D" id="3.30.2090.10">
    <property type="entry name" value="Multidrug efflux transporter AcrB TolC docking domain, DN and DC subdomains"/>
    <property type="match status" value="2"/>
</dbReference>
<sequence length="1043" mass="116465">MMGNGKGISSFSVLLLMAVAAVVGFAAVSSLKVQYSPSVPERNVTVSFSYPGASAYVVEAEVTSVIEGALSNVTARRSVSSRSWEGGGRVSLGFTKGADMSAVRFEMASVIRNLYPSLPDGVSYPELSLNMYGGKSRTALSYDIRSSLSTKQISDFIEEKMITPLSAVEGVEWVNLSGVAPYEWVIEFDPDRVRLCGISADDISSAFRAAFAENIAGMTQYDGRTCSVRLKTLRTDDFGDIPVCMASGRMVYLRDIARCSYKESEPDYYFRLNGLNTVNLSIGISPQSNLLSVTGDVKECMSQLEESYPDGISSSLSYDSSEYISKELEKIYFRTLLCLLLLLGFVFAVNRSWKYMLVIAITIAVNILVAAAVYYLVGLRIHIYTLAGITVSLGIIIDSSIIMTDHYSRYRNRGAFTALLCAILTTVAALMVILLLPDKERASLTDFAFVIAINLSVSLLVAYLFVPAILDYVHLDIHTGKLPVRKLRRIVKWNRRYGNYIRRGIRHRWAYIIVLVLAFGIPTVLLPEKTGGDREEDWKWYEKVYNKVIGDGFYADNRTVIDKVLGTSFAMFYEAMDRSDFYREPSRQVLSIRAGMPEGCSVSQLDEVIRDMENYISRFSEGIEYFTTQIYSYDDASISVYFKPEYENTGFPARLKADVTSMAINLGGANWSVYGITDSYFNNNVVSDYKSGRITLKGYNYNDLLDYADILLEHIRGNRRVSAPEIWGAGYDSRPSTEYHIDYDFPALAALGVNPYSYYSVLYSPLYDSRIGDILQDGEYVGVRLVSSEKDEFDLWHILNTAIQADSTSVKLSQIGDITTRRSGLTISRNNQSYEVNVVYDFIGSYELGRRFADDVLEYMNDEVLPLGYKATAPGYGWFNAHRDTYAGLIGLVILLVFVICSIFFESLRLPFAVILMVPVSFIGLFLTFGLSDITFDQGGFAAFVMLAGVSINAGIYLIYEYLQSVRSDRTAVRRYVKAFNVKVVPVMLTIVSTVLGLIPFLFDGPDEVFWFDFAAGTIGGLVFSVIAFVLYLPVFAIRKKDL</sequence>
<evidence type="ECO:0000313" key="2">
    <source>
        <dbReference type="EMBL" id="MBO8451781.1"/>
    </source>
</evidence>
<feature type="transmembrane region" description="Helical" evidence="1">
    <location>
        <begin position="415"/>
        <end position="435"/>
    </location>
</feature>
<dbReference type="SUPFAM" id="SSF82866">
    <property type="entry name" value="Multidrug efflux transporter AcrB transmembrane domain"/>
    <property type="match status" value="2"/>
</dbReference>
<protein>
    <submittedName>
        <fullName evidence="2">Efflux RND transporter permease subunit</fullName>
    </submittedName>
</protein>
<dbReference type="Pfam" id="PF00873">
    <property type="entry name" value="ACR_tran"/>
    <property type="match status" value="2"/>
</dbReference>
<dbReference type="Proteomes" id="UP000823661">
    <property type="component" value="Unassembled WGS sequence"/>
</dbReference>
<feature type="transmembrane region" description="Helical" evidence="1">
    <location>
        <begin position="941"/>
        <end position="963"/>
    </location>
</feature>
<reference evidence="2" key="2">
    <citation type="journal article" date="2021" name="PeerJ">
        <title>Extensive microbial diversity within the chicken gut microbiome revealed by metagenomics and culture.</title>
        <authorList>
            <person name="Gilroy R."/>
            <person name="Ravi A."/>
            <person name="Getino M."/>
            <person name="Pursley I."/>
            <person name="Horton D.L."/>
            <person name="Alikhan N.F."/>
            <person name="Baker D."/>
            <person name="Gharbi K."/>
            <person name="Hall N."/>
            <person name="Watson M."/>
            <person name="Adriaenssens E.M."/>
            <person name="Foster-Nyarko E."/>
            <person name="Jarju S."/>
            <person name="Secka A."/>
            <person name="Antonio M."/>
            <person name="Oren A."/>
            <person name="Chaudhuri R.R."/>
            <person name="La Ragione R."/>
            <person name="Hildebrand F."/>
            <person name="Pallen M.J."/>
        </authorList>
    </citation>
    <scope>NUCLEOTIDE SEQUENCE</scope>
    <source>
        <strain evidence="2">B1-20833</strain>
    </source>
</reference>
<dbReference type="PANTHER" id="PTHR32063">
    <property type="match status" value="1"/>
</dbReference>
<feature type="transmembrane region" description="Helical" evidence="1">
    <location>
        <begin position="383"/>
        <end position="403"/>
    </location>
</feature>
<feature type="transmembrane region" description="Helical" evidence="1">
    <location>
        <begin position="509"/>
        <end position="526"/>
    </location>
</feature>
<dbReference type="EMBL" id="JADIMI010000022">
    <property type="protein sequence ID" value="MBO8451781.1"/>
    <property type="molecule type" value="Genomic_DNA"/>
</dbReference>
<feature type="transmembrane region" description="Helical" evidence="1">
    <location>
        <begin position="356"/>
        <end position="377"/>
    </location>
</feature>
<feature type="transmembrane region" description="Helical" evidence="1">
    <location>
        <begin position="447"/>
        <end position="466"/>
    </location>
</feature>
<organism evidence="2 3">
    <name type="scientific">Candidatus Cryptobacteroides intestinavium</name>
    <dbReference type="NCBI Taxonomy" id="2840766"/>
    <lineage>
        <taxon>Bacteria</taxon>
        <taxon>Pseudomonadati</taxon>
        <taxon>Bacteroidota</taxon>
        <taxon>Bacteroidia</taxon>
        <taxon>Bacteroidales</taxon>
        <taxon>Candidatus Cryptobacteroides</taxon>
    </lineage>
</organism>
<gene>
    <name evidence="2" type="ORF">IAC06_02705</name>
</gene>
<dbReference type="GO" id="GO:0042910">
    <property type="term" value="F:xenobiotic transmembrane transporter activity"/>
    <property type="evidence" value="ECO:0007669"/>
    <property type="project" value="TreeGrafter"/>
</dbReference>
<dbReference type="Gene3D" id="3.30.70.1440">
    <property type="entry name" value="Multidrug efflux transporter AcrB pore domain"/>
    <property type="match status" value="1"/>
</dbReference>
<keyword evidence="1" id="KW-1133">Transmembrane helix</keyword>
<dbReference type="Gene3D" id="3.30.70.1320">
    <property type="entry name" value="Multidrug efflux transporter AcrB pore domain like"/>
    <property type="match status" value="1"/>
</dbReference>
<evidence type="ECO:0000256" key="1">
    <source>
        <dbReference type="SAM" id="Phobius"/>
    </source>
</evidence>
<keyword evidence="1" id="KW-0812">Transmembrane</keyword>
<name>A0A9D9ES93_9BACT</name>
<dbReference type="InterPro" id="IPR027463">
    <property type="entry name" value="AcrB_DN_DC_subdom"/>
</dbReference>
<dbReference type="AlphaFoldDB" id="A0A9D9ES93"/>
<dbReference type="PRINTS" id="PR00702">
    <property type="entry name" value="ACRIFLAVINRP"/>
</dbReference>
<proteinExistence type="predicted"/>
<dbReference type="Gene3D" id="1.20.1640.10">
    <property type="entry name" value="Multidrug efflux transporter AcrB transmembrane domain"/>
    <property type="match status" value="3"/>
</dbReference>
<evidence type="ECO:0000313" key="3">
    <source>
        <dbReference type="Proteomes" id="UP000823661"/>
    </source>
</evidence>
<comment type="caution">
    <text evidence="2">The sequence shown here is derived from an EMBL/GenBank/DDBJ whole genome shotgun (WGS) entry which is preliminary data.</text>
</comment>
<dbReference type="SUPFAM" id="SSF82714">
    <property type="entry name" value="Multidrug efflux transporter AcrB TolC docking domain, DN and DC subdomains"/>
    <property type="match status" value="1"/>
</dbReference>
<feature type="transmembrane region" description="Helical" evidence="1">
    <location>
        <begin position="331"/>
        <end position="349"/>
    </location>
</feature>
<feature type="transmembrane region" description="Helical" evidence="1">
    <location>
        <begin position="912"/>
        <end position="929"/>
    </location>
</feature>
<accession>A0A9D9ES93</accession>
<dbReference type="InterPro" id="IPR001036">
    <property type="entry name" value="Acrflvin-R"/>
</dbReference>
<feature type="transmembrane region" description="Helical" evidence="1">
    <location>
        <begin position="886"/>
        <end position="905"/>
    </location>
</feature>
<dbReference type="Gene3D" id="3.30.70.1430">
    <property type="entry name" value="Multidrug efflux transporter AcrB pore domain"/>
    <property type="match status" value="2"/>
</dbReference>
<dbReference type="PANTHER" id="PTHR32063:SF0">
    <property type="entry name" value="SWARMING MOTILITY PROTEIN SWRC"/>
    <property type="match status" value="1"/>
</dbReference>